<dbReference type="EMBL" id="DS178266">
    <property type="protein sequence ID" value="EHS64128.1"/>
    <property type="molecule type" value="Genomic_DNA"/>
</dbReference>
<feature type="region of interest" description="Disordered" evidence="1">
    <location>
        <begin position="398"/>
        <end position="488"/>
    </location>
</feature>
<evidence type="ECO:0000256" key="1">
    <source>
        <dbReference type="SAM" id="MobiDB-lite"/>
    </source>
</evidence>
<feature type="compositionally biased region" description="Gly residues" evidence="1">
    <location>
        <begin position="469"/>
        <end position="478"/>
    </location>
</feature>
<reference evidence="3" key="1">
    <citation type="journal article" date="2011" name="Proc. Natl. Acad. Sci. U.S.A.">
        <title>Obligate biotrophy features unraveled by the genomic analysis of rust fungi.</title>
        <authorList>
            <person name="Duplessis S."/>
            <person name="Cuomo C.A."/>
            <person name="Lin Y.-C."/>
            <person name="Aerts A."/>
            <person name="Tisserant E."/>
            <person name="Veneault-Fourrey C."/>
            <person name="Joly D.L."/>
            <person name="Hacquard S."/>
            <person name="Amselem J."/>
            <person name="Cantarel B.L."/>
            <person name="Chiu R."/>
            <person name="Coutinho P.M."/>
            <person name="Feau N."/>
            <person name="Field M."/>
            <person name="Frey P."/>
            <person name="Gelhaye E."/>
            <person name="Goldberg J."/>
            <person name="Grabherr M.G."/>
            <person name="Kodira C.D."/>
            <person name="Kohler A."/>
            <person name="Kuees U."/>
            <person name="Lindquist E.A."/>
            <person name="Lucas S.M."/>
            <person name="Mago R."/>
            <person name="Mauceli E."/>
            <person name="Morin E."/>
            <person name="Murat C."/>
            <person name="Pangilinan J.L."/>
            <person name="Park R."/>
            <person name="Pearson M."/>
            <person name="Quesneville H."/>
            <person name="Rouhier N."/>
            <person name="Sakthikumar S."/>
            <person name="Salamov A.A."/>
            <person name="Schmutz J."/>
            <person name="Selles B."/>
            <person name="Shapiro H."/>
            <person name="Tanguay P."/>
            <person name="Tuskan G.A."/>
            <person name="Henrissat B."/>
            <person name="Van de Peer Y."/>
            <person name="Rouze P."/>
            <person name="Ellis J.G."/>
            <person name="Dodds P.N."/>
            <person name="Schein J.E."/>
            <person name="Zhong S."/>
            <person name="Hamelin R.C."/>
            <person name="Grigoriev I.V."/>
            <person name="Szabo L.J."/>
            <person name="Martin F."/>
        </authorList>
    </citation>
    <scope>NUCLEOTIDE SEQUENCE [LARGE SCALE GENOMIC DNA]</scope>
    <source>
        <strain evidence="3">CRL 75-36-700-3 / race SCCL</strain>
    </source>
</reference>
<dbReference type="HOGENOM" id="CLU_559143_0_0_1"/>
<dbReference type="AlphaFoldDB" id="H6QPM6"/>
<proteinExistence type="predicted"/>
<dbReference type="RefSeq" id="XP_003890537.1">
    <property type="nucleotide sequence ID" value="XM_003890488.1"/>
</dbReference>
<evidence type="ECO:0000313" key="2">
    <source>
        <dbReference type="EMBL" id="EHS64128.1"/>
    </source>
</evidence>
<dbReference type="VEuPathDB" id="FungiDB:PGTG_20825"/>
<gene>
    <name evidence="2" type="ORF">PGTG_20825</name>
</gene>
<dbReference type="GeneID" id="13542932"/>
<organism evidence="2 3">
    <name type="scientific">Puccinia graminis f. sp. tritici (strain CRL 75-36-700-3 / race SCCL)</name>
    <name type="common">Black stem rust fungus</name>
    <dbReference type="NCBI Taxonomy" id="418459"/>
    <lineage>
        <taxon>Eukaryota</taxon>
        <taxon>Fungi</taxon>
        <taxon>Dikarya</taxon>
        <taxon>Basidiomycota</taxon>
        <taxon>Pucciniomycotina</taxon>
        <taxon>Pucciniomycetes</taxon>
        <taxon>Pucciniales</taxon>
        <taxon>Pucciniaceae</taxon>
        <taxon>Puccinia</taxon>
    </lineage>
</organism>
<keyword evidence="3" id="KW-1185">Reference proteome</keyword>
<feature type="compositionally biased region" description="Basic and acidic residues" evidence="1">
    <location>
        <begin position="439"/>
        <end position="457"/>
    </location>
</feature>
<dbReference type="InParanoid" id="H6QPM6"/>
<dbReference type="Proteomes" id="UP000008783">
    <property type="component" value="Unassembled WGS sequence"/>
</dbReference>
<feature type="region of interest" description="Disordered" evidence="1">
    <location>
        <begin position="128"/>
        <end position="161"/>
    </location>
</feature>
<name>H6QPM6_PUCGT</name>
<evidence type="ECO:0000313" key="3">
    <source>
        <dbReference type="Proteomes" id="UP000008783"/>
    </source>
</evidence>
<dbReference type="KEGG" id="pgr:PGTG_20825"/>
<protein>
    <submittedName>
        <fullName evidence="2">Uncharacterized protein</fullName>
    </submittedName>
</protein>
<sequence length="488" mass="54257">MKSGGLLRLQILIGSDIDMSRYGPDFCIISNIRSSVSSSSIASSYIKPVMSARFSNYFDEAAVRVQNRGPRSSNSPRRVGDLETLVNLNAHYSELECREVTRMFEGLDLRVRNLEQTAELRIRHQEHIAEVRQPNAPNPHEPGAAVGEGNRPEEAPPGRAAGADEMVLDRPEPMIHYGRAGPDANTPRDEAMLAMTQVITRVTAAVTTATVSALLDYDELFEGISDEDRTDLFAAAGVPRPHDGPDAAEVARRNGIIERNLVEFVLNAMLPRYWEDDDAFKLEYLRQLTADVKARAEADRDMWGRLFEFRRLSIEGRGRPRVRGMDADLEEFGHQIREPAEEEEAPLDPSEARRAEMEKLVKSIRNSERTIQRAGRAIQLCQHSISGDATRLATLRGEEDRHQAAQMDAGMETPQAEGPGADDPAQVVTEEENQVPRPLHPERRGDVLPRTAYRTEGEGTVTQKRGNDCGPGEGGDGGSSKRTRFERD</sequence>
<dbReference type="OrthoDB" id="2517348at2759"/>
<accession>H6QPM6</accession>